<feature type="transmembrane region" description="Helical" evidence="2">
    <location>
        <begin position="35"/>
        <end position="52"/>
    </location>
</feature>
<proteinExistence type="predicted"/>
<keyword evidence="2" id="KW-0472">Membrane</keyword>
<dbReference type="Proteomes" id="UP000286576">
    <property type="component" value="Unassembled WGS sequence"/>
</dbReference>
<dbReference type="AlphaFoldDB" id="A0A418NSM2"/>
<keyword evidence="4" id="KW-1185">Reference proteome</keyword>
<dbReference type="EMBL" id="QXFL01000004">
    <property type="protein sequence ID" value="RIV85925.1"/>
    <property type="molecule type" value="Genomic_DNA"/>
</dbReference>
<name>A0A418NSM2_9SPHN</name>
<reference evidence="3 4" key="1">
    <citation type="submission" date="2018-08" db="EMBL/GenBank/DDBJ databases">
        <title>Erythrobacter zhengii sp.nov., a bacterium isolated from deep-sea sediment.</title>
        <authorList>
            <person name="Fang C."/>
            <person name="Wu Y.-H."/>
            <person name="Sun C."/>
            <person name="Wang H."/>
            <person name="Cheng H."/>
            <person name="Meng F.-X."/>
            <person name="Wang C.-S."/>
            <person name="Xu X.-W."/>
        </authorList>
    </citation>
    <scope>NUCLEOTIDE SEQUENCE [LARGE SCALE GENOMIC DNA]</scope>
    <source>
        <strain evidence="3 4">V18</strain>
    </source>
</reference>
<evidence type="ECO:0000313" key="3">
    <source>
        <dbReference type="EMBL" id="RIV85925.1"/>
    </source>
</evidence>
<keyword evidence="2" id="KW-0812">Transmembrane</keyword>
<feature type="region of interest" description="Disordered" evidence="1">
    <location>
        <begin position="59"/>
        <end position="86"/>
    </location>
</feature>
<evidence type="ECO:0000256" key="2">
    <source>
        <dbReference type="SAM" id="Phobius"/>
    </source>
</evidence>
<evidence type="ECO:0008006" key="5">
    <source>
        <dbReference type="Google" id="ProtNLM"/>
    </source>
</evidence>
<accession>A0A418NSM2</accession>
<comment type="caution">
    <text evidence="3">The sequence shown here is derived from an EMBL/GenBank/DDBJ whole genome shotgun (WGS) entry which is preliminary data.</text>
</comment>
<feature type="transmembrane region" description="Helical" evidence="2">
    <location>
        <begin position="12"/>
        <end position="29"/>
    </location>
</feature>
<evidence type="ECO:0000256" key="1">
    <source>
        <dbReference type="SAM" id="MobiDB-lite"/>
    </source>
</evidence>
<gene>
    <name evidence="3" type="ORF">D2V07_11515</name>
</gene>
<evidence type="ECO:0000313" key="4">
    <source>
        <dbReference type="Proteomes" id="UP000286576"/>
    </source>
</evidence>
<protein>
    <recommendedName>
        <fullName evidence="5">DUF4229 domain-containing protein</fullName>
    </recommendedName>
</protein>
<sequence>MIFRKEFSMSGRIIAIVLALAVIFGLSVWVDNRIAAGAGALLLLAGLIYGYVQTKRTTPAEDARSERSAREVREEIVRAEEERGTR</sequence>
<keyword evidence="2" id="KW-1133">Transmembrane helix</keyword>
<organism evidence="3 4">
    <name type="scientific">Aurantiacibacter zhengii</name>
    <dbReference type="NCBI Taxonomy" id="2307003"/>
    <lineage>
        <taxon>Bacteria</taxon>
        <taxon>Pseudomonadati</taxon>
        <taxon>Pseudomonadota</taxon>
        <taxon>Alphaproteobacteria</taxon>
        <taxon>Sphingomonadales</taxon>
        <taxon>Erythrobacteraceae</taxon>
        <taxon>Aurantiacibacter</taxon>
    </lineage>
</organism>